<dbReference type="OrthoDB" id="2138648at2759"/>
<keyword evidence="4" id="KW-1185">Reference proteome</keyword>
<dbReference type="InterPro" id="IPR021331">
    <property type="entry name" value="Hva1_TUDOR"/>
</dbReference>
<gene>
    <name evidence="3" type="ORF">NA56DRAFT_564232</name>
</gene>
<proteinExistence type="predicted"/>
<dbReference type="EMBL" id="KZ613469">
    <property type="protein sequence ID" value="PMD25890.1"/>
    <property type="molecule type" value="Genomic_DNA"/>
</dbReference>
<accession>A0A2J6QHZ8</accession>
<evidence type="ECO:0000313" key="4">
    <source>
        <dbReference type="Proteomes" id="UP000235672"/>
    </source>
</evidence>
<name>A0A2J6QHZ8_9HELO</name>
<protein>
    <recommendedName>
        <fullName evidence="2">Hypervirulence associated protein TUDOR domain-containing protein</fullName>
    </recommendedName>
</protein>
<organism evidence="3 4">
    <name type="scientific">Hyaloscypha hepaticicola</name>
    <dbReference type="NCBI Taxonomy" id="2082293"/>
    <lineage>
        <taxon>Eukaryota</taxon>
        <taxon>Fungi</taxon>
        <taxon>Dikarya</taxon>
        <taxon>Ascomycota</taxon>
        <taxon>Pezizomycotina</taxon>
        <taxon>Leotiomycetes</taxon>
        <taxon>Helotiales</taxon>
        <taxon>Hyaloscyphaceae</taxon>
        <taxon>Hyaloscypha</taxon>
    </lineage>
</organism>
<dbReference type="Proteomes" id="UP000235672">
    <property type="component" value="Unassembled WGS sequence"/>
</dbReference>
<feature type="domain" description="Hypervirulence associated protein TUDOR" evidence="2">
    <location>
        <begin position="16"/>
        <end position="70"/>
    </location>
</feature>
<evidence type="ECO:0000256" key="1">
    <source>
        <dbReference type="SAM" id="MobiDB-lite"/>
    </source>
</evidence>
<reference evidence="3 4" key="1">
    <citation type="submission" date="2016-05" db="EMBL/GenBank/DDBJ databases">
        <title>A degradative enzymes factory behind the ericoid mycorrhizal symbiosis.</title>
        <authorList>
            <consortium name="DOE Joint Genome Institute"/>
            <person name="Martino E."/>
            <person name="Morin E."/>
            <person name="Grelet G."/>
            <person name="Kuo A."/>
            <person name="Kohler A."/>
            <person name="Daghino S."/>
            <person name="Barry K."/>
            <person name="Choi C."/>
            <person name="Cichocki N."/>
            <person name="Clum A."/>
            <person name="Copeland A."/>
            <person name="Hainaut M."/>
            <person name="Haridas S."/>
            <person name="Labutti K."/>
            <person name="Lindquist E."/>
            <person name="Lipzen A."/>
            <person name="Khouja H.-R."/>
            <person name="Murat C."/>
            <person name="Ohm R."/>
            <person name="Olson A."/>
            <person name="Spatafora J."/>
            <person name="Veneault-Fourrey C."/>
            <person name="Henrissat B."/>
            <person name="Grigoriev I."/>
            <person name="Martin F."/>
            <person name="Perotto S."/>
        </authorList>
    </citation>
    <scope>NUCLEOTIDE SEQUENCE [LARGE SCALE GENOMIC DNA]</scope>
    <source>
        <strain evidence="3 4">UAMH 7357</strain>
    </source>
</reference>
<dbReference type="Pfam" id="PF11160">
    <property type="entry name" value="Hva1_TUDOR"/>
    <property type="match status" value="1"/>
</dbReference>
<evidence type="ECO:0000259" key="2">
    <source>
        <dbReference type="Pfam" id="PF11160"/>
    </source>
</evidence>
<dbReference type="AlphaFoldDB" id="A0A2J6QHZ8"/>
<dbReference type="Gene3D" id="2.30.30.1060">
    <property type="match status" value="1"/>
</dbReference>
<dbReference type="STRING" id="1745343.A0A2J6QHZ8"/>
<evidence type="ECO:0000313" key="3">
    <source>
        <dbReference type="EMBL" id="PMD25890.1"/>
    </source>
</evidence>
<sequence>MSGKVEDKKGNPIEVGDTVYTKIRGGKRVGEVDKVVMSETEAKREDVKNSPKVLFQDQHGHHVAHNPGTLEVVEGKDEK</sequence>
<feature type="region of interest" description="Disordered" evidence="1">
    <location>
        <begin position="56"/>
        <end position="79"/>
    </location>
</feature>